<dbReference type="EMBL" id="LYUD01000153">
    <property type="protein sequence ID" value="OAZ61637.1"/>
    <property type="molecule type" value="Genomic_DNA"/>
</dbReference>
<evidence type="ECO:0000313" key="1">
    <source>
        <dbReference type="EMBL" id="OAZ61637.1"/>
    </source>
</evidence>
<organism evidence="1 2">
    <name type="scientific">Acetobacter pasteurianus</name>
    <name type="common">Acetobacter turbidans</name>
    <dbReference type="NCBI Taxonomy" id="438"/>
    <lineage>
        <taxon>Bacteria</taxon>
        <taxon>Pseudomonadati</taxon>
        <taxon>Pseudomonadota</taxon>
        <taxon>Alphaproteobacteria</taxon>
        <taxon>Acetobacterales</taxon>
        <taxon>Acetobacteraceae</taxon>
        <taxon>Acetobacter</taxon>
    </lineage>
</organism>
<dbReference type="Pfam" id="PF20465">
    <property type="entry name" value="MmeI_hel"/>
    <property type="match status" value="1"/>
</dbReference>
<proteinExistence type="predicted"/>
<evidence type="ECO:0000313" key="2">
    <source>
        <dbReference type="Proteomes" id="UP000093796"/>
    </source>
</evidence>
<reference evidence="1 2" key="1">
    <citation type="submission" date="2016-05" db="EMBL/GenBank/DDBJ databases">
        <title>Genome sequencing of Acetobacter pasteurianus strain SRCM100623.</title>
        <authorList>
            <person name="Song Y.R."/>
        </authorList>
    </citation>
    <scope>NUCLEOTIDE SEQUENCE [LARGE SCALE GENOMIC DNA]</scope>
    <source>
        <strain evidence="1 2">SRCM100623</strain>
    </source>
</reference>
<dbReference type="InterPro" id="IPR046819">
    <property type="entry name" value="MmeI_hel"/>
</dbReference>
<gene>
    <name evidence="1" type="ORF">SRCM100623_02615</name>
</gene>
<dbReference type="PATRIC" id="fig|438.15.peg.2900"/>
<name>A0A1A0CGY3_ACEPA</name>
<dbReference type="AlphaFoldDB" id="A0A1A0CGY3"/>
<accession>A0A1A0CGY3</accession>
<comment type="caution">
    <text evidence="1">The sequence shown here is derived from an EMBL/GenBank/DDBJ whole genome shotgun (WGS) entry which is preliminary data.</text>
</comment>
<sequence>MTEEATDQMHDIMAELFQTMDLGTRNDDREKCGVNFWARDFPYVNGNLFFGATDCPKLSKLSVPTCCVPVR</sequence>
<protein>
    <submittedName>
        <fullName evidence="1">Uncharacterized protein</fullName>
    </submittedName>
</protein>
<dbReference type="Proteomes" id="UP000093796">
    <property type="component" value="Unassembled WGS sequence"/>
</dbReference>